<accession>A0A317CHP8</accession>
<dbReference type="EC" id="4.1.1.97" evidence="3"/>
<name>A0A317CHP8_9GAMM</name>
<dbReference type="GO" id="GO:0051997">
    <property type="term" value="F:2-oxo-4-hydroxy-4-carboxy-5-ureidoimidazoline decarboxylase activity"/>
    <property type="evidence" value="ECO:0007669"/>
    <property type="project" value="UniProtKB-EC"/>
</dbReference>
<organism evidence="8 9">
    <name type="scientific">Leucothrix pacifica</name>
    <dbReference type="NCBI Taxonomy" id="1247513"/>
    <lineage>
        <taxon>Bacteria</taxon>
        <taxon>Pseudomonadati</taxon>
        <taxon>Pseudomonadota</taxon>
        <taxon>Gammaproteobacteria</taxon>
        <taxon>Thiotrichales</taxon>
        <taxon>Thiotrichaceae</taxon>
        <taxon>Leucothrix</taxon>
    </lineage>
</organism>
<evidence type="ECO:0000256" key="2">
    <source>
        <dbReference type="ARBA" id="ARBA00004754"/>
    </source>
</evidence>
<dbReference type="AlphaFoldDB" id="A0A317CHP8"/>
<dbReference type="InterPro" id="IPR017580">
    <property type="entry name" value="OHCU_decarboxylase-1"/>
</dbReference>
<protein>
    <recommendedName>
        <fullName evidence="3">2-oxo-4-hydroxy-4-carboxy-5-ureidoimidazoline decarboxylase</fullName>
        <ecNumber evidence="3">4.1.1.97</ecNumber>
    </recommendedName>
</protein>
<comment type="catalytic activity">
    <reaction evidence="1">
        <text>5-hydroxy-2-oxo-4-ureido-2,5-dihydro-1H-imidazole-5-carboxylate + H(+) = (S)-allantoin + CO2</text>
        <dbReference type="Rhea" id="RHEA:26301"/>
        <dbReference type="ChEBI" id="CHEBI:15378"/>
        <dbReference type="ChEBI" id="CHEBI:15678"/>
        <dbReference type="ChEBI" id="CHEBI:16526"/>
        <dbReference type="ChEBI" id="CHEBI:58639"/>
        <dbReference type="EC" id="4.1.1.97"/>
    </reaction>
</comment>
<reference evidence="8 9" key="1">
    <citation type="submission" date="2018-05" db="EMBL/GenBank/DDBJ databases">
        <title>Leucothrix arctica sp. nov., isolated from Arctic seawater.</title>
        <authorList>
            <person name="Choi A."/>
            <person name="Baek K."/>
        </authorList>
    </citation>
    <scope>NUCLEOTIDE SEQUENCE [LARGE SCALE GENOMIC DNA]</scope>
    <source>
        <strain evidence="8 9">JCM 18388</strain>
    </source>
</reference>
<dbReference type="InterPro" id="IPR018020">
    <property type="entry name" value="OHCU_decarboxylase"/>
</dbReference>
<sequence>MSKARFIEVFGGVYEHSAWLAEAVYEQGLTASDDHVDALSQRFQAVLDVATKAQKLALINAHPDLAGKAAAEGRLTKESTSEQSGAGIDQCTEEEYARFQTLNAAYKDKFQFPFIKAVKGSNRHIILAAFETRIHHDWETEYQQAITEIHKIARFRLEDIASTQAQND</sequence>
<dbReference type="GO" id="GO:0000255">
    <property type="term" value="P:allantoin metabolic process"/>
    <property type="evidence" value="ECO:0007669"/>
    <property type="project" value="InterPro"/>
</dbReference>
<evidence type="ECO:0000313" key="8">
    <source>
        <dbReference type="EMBL" id="PWQ98078.1"/>
    </source>
</evidence>
<dbReference type="PANTHER" id="PTHR43466">
    <property type="entry name" value="2-OXO-4-HYDROXY-4-CARBOXY-5-UREIDOIMIDAZOLINE DECARBOXYLASE-RELATED"/>
    <property type="match status" value="1"/>
</dbReference>
<dbReference type="UniPathway" id="UPA00394">
    <property type="reaction ID" value="UER00652"/>
</dbReference>
<keyword evidence="5" id="KW-0210">Decarboxylase</keyword>
<proteinExistence type="predicted"/>
<evidence type="ECO:0000256" key="5">
    <source>
        <dbReference type="ARBA" id="ARBA00022793"/>
    </source>
</evidence>
<gene>
    <name evidence="8" type="primary">uraD</name>
    <name evidence="8" type="ORF">DKW60_09020</name>
</gene>
<dbReference type="GO" id="GO:0019628">
    <property type="term" value="P:urate catabolic process"/>
    <property type="evidence" value="ECO:0007669"/>
    <property type="project" value="UniProtKB-UniPathway"/>
</dbReference>
<evidence type="ECO:0000256" key="3">
    <source>
        <dbReference type="ARBA" id="ARBA00012257"/>
    </source>
</evidence>
<dbReference type="OrthoDB" id="9800909at2"/>
<dbReference type="InterPro" id="IPR036778">
    <property type="entry name" value="OHCU_decarboxylase_sf"/>
</dbReference>
<evidence type="ECO:0000256" key="6">
    <source>
        <dbReference type="ARBA" id="ARBA00023239"/>
    </source>
</evidence>
<dbReference type="Gene3D" id="1.10.3330.10">
    <property type="entry name" value="Oxo-4-hydroxy-4-carboxy-5-ureidoimidazoline decarboxylase"/>
    <property type="match status" value="1"/>
</dbReference>
<evidence type="ECO:0000256" key="1">
    <source>
        <dbReference type="ARBA" id="ARBA00001163"/>
    </source>
</evidence>
<keyword evidence="6" id="KW-0456">Lyase</keyword>
<dbReference type="GO" id="GO:0006144">
    <property type="term" value="P:purine nucleobase metabolic process"/>
    <property type="evidence" value="ECO:0007669"/>
    <property type="project" value="UniProtKB-KW"/>
</dbReference>
<comment type="caution">
    <text evidence="8">The sequence shown here is derived from an EMBL/GenBank/DDBJ whole genome shotgun (WGS) entry which is preliminary data.</text>
</comment>
<evidence type="ECO:0000256" key="4">
    <source>
        <dbReference type="ARBA" id="ARBA00022631"/>
    </source>
</evidence>
<dbReference type="NCBIfam" id="TIGR03164">
    <property type="entry name" value="UHCUDC"/>
    <property type="match status" value="1"/>
</dbReference>
<comment type="pathway">
    <text evidence="2">Purine metabolism; urate degradation; (S)-allantoin from urate: step 3/3.</text>
</comment>
<dbReference type="EMBL" id="QGKM01000019">
    <property type="protein sequence ID" value="PWQ98078.1"/>
    <property type="molecule type" value="Genomic_DNA"/>
</dbReference>
<feature type="domain" description="Oxo-4-hydroxy-4-carboxy-5-ureidoimidazoline decarboxylase" evidence="7">
    <location>
        <begin position="1"/>
        <end position="158"/>
    </location>
</feature>
<keyword evidence="9" id="KW-1185">Reference proteome</keyword>
<evidence type="ECO:0000313" key="9">
    <source>
        <dbReference type="Proteomes" id="UP000245539"/>
    </source>
</evidence>
<dbReference type="Pfam" id="PF09349">
    <property type="entry name" value="OHCU_decarbox"/>
    <property type="match status" value="1"/>
</dbReference>
<dbReference type="PANTHER" id="PTHR43466:SF1">
    <property type="entry name" value="2-OXO-4-HYDROXY-4-CARBOXY-5-UREIDOIMIDAZOLINE DECARBOXYLASE-RELATED"/>
    <property type="match status" value="1"/>
</dbReference>
<dbReference type="SUPFAM" id="SSF158694">
    <property type="entry name" value="UraD-Like"/>
    <property type="match status" value="1"/>
</dbReference>
<evidence type="ECO:0000259" key="7">
    <source>
        <dbReference type="Pfam" id="PF09349"/>
    </source>
</evidence>
<keyword evidence="4" id="KW-0659">Purine metabolism</keyword>
<dbReference type="Proteomes" id="UP000245539">
    <property type="component" value="Unassembled WGS sequence"/>
</dbReference>